<evidence type="ECO:0000313" key="2">
    <source>
        <dbReference type="Proteomes" id="UP000887013"/>
    </source>
</evidence>
<organism evidence="1 2">
    <name type="scientific">Nephila pilipes</name>
    <name type="common">Giant wood spider</name>
    <name type="synonym">Nephila maculata</name>
    <dbReference type="NCBI Taxonomy" id="299642"/>
    <lineage>
        <taxon>Eukaryota</taxon>
        <taxon>Metazoa</taxon>
        <taxon>Ecdysozoa</taxon>
        <taxon>Arthropoda</taxon>
        <taxon>Chelicerata</taxon>
        <taxon>Arachnida</taxon>
        <taxon>Araneae</taxon>
        <taxon>Araneomorphae</taxon>
        <taxon>Entelegynae</taxon>
        <taxon>Araneoidea</taxon>
        <taxon>Nephilidae</taxon>
        <taxon>Nephila</taxon>
    </lineage>
</organism>
<reference evidence="1" key="1">
    <citation type="submission" date="2020-08" db="EMBL/GenBank/DDBJ databases">
        <title>Multicomponent nature underlies the extraordinary mechanical properties of spider dragline silk.</title>
        <authorList>
            <person name="Kono N."/>
            <person name="Nakamura H."/>
            <person name="Mori M."/>
            <person name="Yoshida Y."/>
            <person name="Ohtoshi R."/>
            <person name="Malay A.D."/>
            <person name="Moran D.A.P."/>
            <person name="Tomita M."/>
            <person name="Numata K."/>
            <person name="Arakawa K."/>
        </authorList>
    </citation>
    <scope>NUCLEOTIDE SEQUENCE</scope>
</reference>
<protein>
    <submittedName>
        <fullName evidence="1">Integrase catalytic domain-containing protein</fullName>
    </submittedName>
</protein>
<gene>
    <name evidence="1" type="primary">AVEN_148766_1</name>
    <name evidence="1" type="ORF">NPIL_394221</name>
</gene>
<evidence type="ECO:0000313" key="1">
    <source>
        <dbReference type="EMBL" id="GFT35027.1"/>
    </source>
</evidence>
<name>A0A8X6NTY2_NEPPI</name>
<dbReference type="EMBL" id="BMAW01108634">
    <property type="protein sequence ID" value="GFT35027.1"/>
    <property type="molecule type" value="Genomic_DNA"/>
</dbReference>
<keyword evidence="2" id="KW-1185">Reference proteome</keyword>
<sequence length="120" mass="13923">MLGSKITGSGKLNIYSFRARNPRLLVCRKVEMKLRNILDGREMVVEGLVERFKRDPMLYKEYREVVDGYLEEGIVERCLTKGLADDSSFYLPHHTVFREDKISSRFMIVFNGAAHEGQYS</sequence>
<comment type="caution">
    <text evidence="1">The sequence shown here is derived from an EMBL/GenBank/DDBJ whole genome shotgun (WGS) entry which is preliminary data.</text>
</comment>
<dbReference type="Proteomes" id="UP000887013">
    <property type="component" value="Unassembled WGS sequence"/>
</dbReference>
<dbReference type="OrthoDB" id="8065733at2759"/>
<proteinExistence type="predicted"/>
<dbReference type="AlphaFoldDB" id="A0A8X6NTY2"/>
<accession>A0A8X6NTY2</accession>